<feature type="transmembrane region" description="Helical" evidence="1">
    <location>
        <begin position="76"/>
        <end position="94"/>
    </location>
</feature>
<dbReference type="Gene3D" id="3.30.565.10">
    <property type="entry name" value="Histidine kinase-like ATPase, C-terminal domain"/>
    <property type="match status" value="1"/>
</dbReference>
<dbReference type="GO" id="GO:0016020">
    <property type="term" value="C:membrane"/>
    <property type="evidence" value="ECO:0007669"/>
    <property type="project" value="InterPro"/>
</dbReference>
<feature type="transmembrane region" description="Helical" evidence="1">
    <location>
        <begin position="12"/>
        <end position="31"/>
    </location>
</feature>
<dbReference type="PANTHER" id="PTHR34220:SF7">
    <property type="entry name" value="SENSOR HISTIDINE KINASE YPDA"/>
    <property type="match status" value="1"/>
</dbReference>
<gene>
    <name evidence="3" type="primary">cheA</name>
    <name evidence="3" type="ordered locus">CHU_2576</name>
</gene>
<organism evidence="3 4">
    <name type="scientific">Cytophaga hutchinsonii (strain ATCC 33406 / DSM 1761 / CIP 103989 / NBRC 15051 / NCIMB 9469 / D465)</name>
    <dbReference type="NCBI Taxonomy" id="269798"/>
    <lineage>
        <taxon>Bacteria</taxon>
        <taxon>Pseudomonadati</taxon>
        <taxon>Bacteroidota</taxon>
        <taxon>Cytophagia</taxon>
        <taxon>Cytophagales</taxon>
        <taxon>Cytophagaceae</taxon>
        <taxon>Cytophaga</taxon>
    </lineage>
</organism>
<keyword evidence="1" id="KW-0472">Membrane</keyword>
<dbReference type="Proteomes" id="UP000001822">
    <property type="component" value="Chromosome"/>
</dbReference>
<evidence type="ECO:0000259" key="2">
    <source>
        <dbReference type="Pfam" id="PF06580"/>
    </source>
</evidence>
<dbReference type="RefSeq" id="WP_011585939.1">
    <property type="nucleotide sequence ID" value="NC_008255.1"/>
</dbReference>
<feature type="transmembrane region" description="Helical" evidence="1">
    <location>
        <begin position="114"/>
        <end position="133"/>
    </location>
</feature>
<protein>
    <submittedName>
        <fullName evidence="3">Two-component sensor histidine kinase</fullName>
        <ecNumber evidence="3">2.7.3.-</ecNumber>
    </submittedName>
</protein>
<dbReference type="GO" id="GO:0000155">
    <property type="term" value="F:phosphorelay sensor kinase activity"/>
    <property type="evidence" value="ECO:0007669"/>
    <property type="project" value="InterPro"/>
</dbReference>
<evidence type="ECO:0000313" key="4">
    <source>
        <dbReference type="Proteomes" id="UP000001822"/>
    </source>
</evidence>
<dbReference type="InterPro" id="IPR050640">
    <property type="entry name" value="Bact_2-comp_sensor_kinase"/>
</dbReference>
<dbReference type="InterPro" id="IPR010559">
    <property type="entry name" value="Sig_transdc_His_kin_internal"/>
</dbReference>
<keyword evidence="1" id="KW-1133">Transmembrane helix</keyword>
<keyword evidence="4" id="KW-1185">Reference proteome</keyword>
<feature type="domain" description="Signal transduction histidine kinase internal region" evidence="2">
    <location>
        <begin position="156"/>
        <end position="232"/>
    </location>
</feature>
<name>A0A6N4STR7_CYTH3</name>
<dbReference type="OrthoDB" id="9792992at2"/>
<keyword evidence="1" id="KW-0812">Transmembrane</keyword>
<evidence type="ECO:0000256" key="1">
    <source>
        <dbReference type="SAM" id="Phobius"/>
    </source>
</evidence>
<keyword evidence="3" id="KW-0418">Kinase</keyword>
<accession>A0A6N4STR7</accession>
<dbReference type="PANTHER" id="PTHR34220">
    <property type="entry name" value="SENSOR HISTIDINE KINASE YPDA"/>
    <property type="match status" value="1"/>
</dbReference>
<dbReference type="EMBL" id="CP000383">
    <property type="protein sequence ID" value="ABG59829.1"/>
    <property type="molecule type" value="Genomic_DNA"/>
</dbReference>
<reference evidence="3 4" key="1">
    <citation type="journal article" date="2007" name="Appl. Environ. Microbiol.">
        <title>Genome sequence of the cellulolytic gliding bacterium Cytophaga hutchinsonii.</title>
        <authorList>
            <person name="Xie G."/>
            <person name="Bruce D.C."/>
            <person name="Challacombe J.F."/>
            <person name="Chertkov O."/>
            <person name="Detter J.C."/>
            <person name="Gilna P."/>
            <person name="Han C.S."/>
            <person name="Lucas S."/>
            <person name="Misra M."/>
            <person name="Myers G.L."/>
            <person name="Richardson P."/>
            <person name="Tapia R."/>
            <person name="Thayer N."/>
            <person name="Thompson L.S."/>
            <person name="Brettin T.S."/>
            <person name="Henrissat B."/>
            <person name="Wilson D.B."/>
            <person name="McBride M.J."/>
        </authorList>
    </citation>
    <scope>NUCLEOTIDE SEQUENCE [LARGE SCALE GENOMIC DNA]</scope>
    <source>
        <strain evidence="4">ATCC 33406 / DSM 1761 / CIP 103989 / NBRC 15051 / NCIMB 9469 / D465</strain>
    </source>
</reference>
<dbReference type="Pfam" id="PF06580">
    <property type="entry name" value="His_kinase"/>
    <property type="match status" value="1"/>
</dbReference>
<dbReference type="EC" id="2.7.3.-" evidence="3"/>
<proteinExistence type="predicted"/>
<dbReference type="KEGG" id="chu:CHU_2576"/>
<feature type="transmembrane region" description="Helical" evidence="1">
    <location>
        <begin position="43"/>
        <end position="64"/>
    </location>
</feature>
<keyword evidence="3" id="KW-0808">Transferase</keyword>
<dbReference type="InterPro" id="IPR036890">
    <property type="entry name" value="HATPase_C_sf"/>
</dbReference>
<evidence type="ECO:0000313" key="3">
    <source>
        <dbReference type="EMBL" id="ABG59829.1"/>
    </source>
</evidence>
<sequence>MNTEKDIKRSYIFIGTHVIVWVVLFSLPYLLSVGDEFNLMRNLRHSTIPLVYCLIIFYTNYFILIDRFWFSPNKSVFILLNIIMVVFFVFVNYEVKKVCCTLGVVKPNAPPLQLYLYVDMISLIIPVLFSIGLKTYERWMGSEDIHRQAANEKLISELQHLKYQLQPHFFFNSLNNIYSLIDQHPEQAKEVVHSLGKLMRYLLYDTSVEMIPLSKEIDFMKRYIELMQLRTSTNTAIEANFSPLEKNIDVAPLLFISLIENAFKHGVSASQKSTMRFNLSVKNDTIVFTTENLYIPKDVSDKSGSGIGLENMEKRLALLYPDAHEFKREVIYGIYHTTLRIQYLKYTQC</sequence>
<dbReference type="AlphaFoldDB" id="A0A6N4STR7"/>